<feature type="chain" id="PRO_5045581399" description="YCII-related domain-containing protein" evidence="2">
    <location>
        <begin position="22"/>
        <end position="139"/>
    </location>
</feature>
<keyword evidence="2" id="KW-0732">Signal</keyword>
<feature type="domain" description="YCII-related" evidence="3">
    <location>
        <begin position="43"/>
        <end position="132"/>
    </location>
</feature>
<organism evidence="4 5">
    <name type="scientific">Aliidiomarina sedimenti</name>
    <dbReference type="NCBI Taxonomy" id="1933879"/>
    <lineage>
        <taxon>Bacteria</taxon>
        <taxon>Pseudomonadati</taxon>
        <taxon>Pseudomonadota</taxon>
        <taxon>Gammaproteobacteria</taxon>
        <taxon>Alteromonadales</taxon>
        <taxon>Idiomarinaceae</taxon>
        <taxon>Aliidiomarina</taxon>
    </lineage>
</organism>
<dbReference type="Proteomes" id="UP000287410">
    <property type="component" value="Unassembled WGS sequence"/>
</dbReference>
<dbReference type="Pfam" id="PF03795">
    <property type="entry name" value="YCII"/>
    <property type="match status" value="1"/>
</dbReference>
<dbReference type="Gene3D" id="3.30.70.1060">
    <property type="entry name" value="Dimeric alpha+beta barrel"/>
    <property type="match status" value="1"/>
</dbReference>
<accession>A0ABY0C2S6</accession>
<sequence>MYRSLLLLVSALLVFTAASNAQDEHTQGDGETIYDMPTEWDTLYAVVVKQGPKHADDSDPAATQAIMQQHIQYQLGLQHSGTAVAAGGFADASDGISGLTLLRAESLEDAERIANNDPAVQAGRFSVVVKTWYVPDGRL</sequence>
<reference evidence="4 5" key="1">
    <citation type="journal article" date="2018" name="Front. Microbiol.">
        <title>Genome-Based Analysis Reveals the Taxonomy and Diversity of the Family Idiomarinaceae.</title>
        <authorList>
            <person name="Liu Y."/>
            <person name="Lai Q."/>
            <person name="Shao Z."/>
        </authorList>
    </citation>
    <scope>NUCLEOTIDE SEQUENCE [LARGE SCALE GENOMIC DNA]</scope>
    <source>
        <strain evidence="4 5">GBSy1</strain>
    </source>
</reference>
<name>A0ABY0C2S6_9GAMM</name>
<evidence type="ECO:0000256" key="1">
    <source>
        <dbReference type="ARBA" id="ARBA00007689"/>
    </source>
</evidence>
<dbReference type="RefSeq" id="WP_126788091.1">
    <property type="nucleotide sequence ID" value="NZ_PIPN01000001.1"/>
</dbReference>
<dbReference type="SUPFAM" id="SSF54909">
    <property type="entry name" value="Dimeric alpha+beta barrel"/>
    <property type="match status" value="1"/>
</dbReference>
<evidence type="ECO:0000256" key="2">
    <source>
        <dbReference type="SAM" id="SignalP"/>
    </source>
</evidence>
<dbReference type="InterPro" id="IPR005545">
    <property type="entry name" value="YCII"/>
</dbReference>
<comment type="similarity">
    <text evidence="1">Belongs to the YciI family.</text>
</comment>
<comment type="caution">
    <text evidence="4">The sequence shown here is derived from an EMBL/GenBank/DDBJ whole genome shotgun (WGS) entry which is preliminary data.</text>
</comment>
<evidence type="ECO:0000313" key="4">
    <source>
        <dbReference type="EMBL" id="RUO31892.1"/>
    </source>
</evidence>
<evidence type="ECO:0000313" key="5">
    <source>
        <dbReference type="Proteomes" id="UP000287410"/>
    </source>
</evidence>
<keyword evidence="5" id="KW-1185">Reference proteome</keyword>
<dbReference type="EMBL" id="PIPN01000001">
    <property type="protein sequence ID" value="RUO31892.1"/>
    <property type="molecule type" value="Genomic_DNA"/>
</dbReference>
<feature type="signal peptide" evidence="2">
    <location>
        <begin position="1"/>
        <end position="21"/>
    </location>
</feature>
<gene>
    <name evidence="4" type="ORF">CWE12_02530</name>
</gene>
<proteinExistence type="inferred from homology"/>
<protein>
    <recommendedName>
        <fullName evidence="3">YCII-related domain-containing protein</fullName>
    </recommendedName>
</protein>
<evidence type="ECO:0000259" key="3">
    <source>
        <dbReference type="Pfam" id="PF03795"/>
    </source>
</evidence>
<dbReference type="InterPro" id="IPR011008">
    <property type="entry name" value="Dimeric_a/b-barrel"/>
</dbReference>